<dbReference type="Gene3D" id="3.90.245.10">
    <property type="entry name" value="Ribonucleoside hydrolase-like"/>
    <property type="match status" value="2"/>
</dbReference>
<dbReference type="PANTHER" id="PTHR12304:SF25">
    <property type="entry name" value="INOSINE_URIDINE-PREFERRING NUCLEOSIDE HYDROLASE DOMAIN-CONTAINING PROTEIN"/>
    <property type="match status" value="1"/>
</dbReference>
<dbReference type="EMBL" id="CAJPDS010000011">
    <property type="protein sequence ID" value="CAF9912228.1"/>
    <property type="molecule type" value="Genomic_DNA"/>
</dbReference>
<organism evidence="6 7">
    <name type="scientific">Heterodermia speciosa</name>
    <dbReference type="NCBI Taxonomy" id="116794"/>
    <lineage>
        <taxon>Eukaryota</taxon>
        <taxon>Fungi</taxon>
        <taxon>Dikarya</taxon>
        <taxon>Ascomycota</taxon>
        <taxon>Pezizomycotina</taxon>
        <taxon>Lecanoromycetes</taxon>
        <taxon>OSLEUM clade</taxon>
        <taxon>Lecanoromycetidae</taxon>
        <taxon>Caliciales</taxon>
        <taxon>Physciaceae</taxon>
        <taxon>Heterodermia</taxon>
    </lineage>
</organism>
<dbReference type="InterPro" id="IPR023186">
    <property type="entry name" value="IUNH"/>
</dbReference>
<keyword evidence="4" id="KW-0732">Signal</keyword>
<feature type="domain" description="Inosine/uridine-preferring nucleoside hydrolase" evidence="5">
    <location>
        <begin position="42"/>
        <end position="383"/>
    </location>
</feature>
<comment type="caution">
    <text evidence="6">The sequence shown here is derived from an EMBL/GenBank/DDBJ whole genome shotgun (WGS) entry which is preliminary data.</text>
</comment>
<dbReference type="GO" id="GO:0006152">
    <property type="term" value="P:purine nucleoside catabolic process"/>
    <property type="evidence" value="ECO:0007669"/>
    <property type="project" value="TreeGrafter"/>
</dbReference>
<name>A0A8H3EV14_9LECA</name>
<dbReference type="OrthoDB" id="432381at2759"/>
<evidence type="ECO:0000256" key="2">
    <source>
        <dbReference type="ARBA" id="ARBA00022801"/>
    </source>
</evidence>
<dbReference type="GO" id="GO:0005829">
    <property type="term" value="C:cytosol"/>
    <property type="evidence" value="ECO:0007669"/>
    <property type="project" value="TreeGrafter"/>
</dbReference>
<evidence type="ECO:0000313" key="6">
    <source>
        <dbReference type="EMBL" id="CAF9912228.1"/>
    </source>
</evidence>
<dbReference type="PANTHER" id="PTHR12304">
    <property type="entry name" value="INOSINE-URIDINE PREFERRING NUCLEOSIDE HYDROLASE"/>
    <property type="match status" value="1"/>
</dbReference>
<sequence length="406" mass="44416">MHLVKLLLPLAAILSADARLLVRDDTGYSPATPPVNGTRYTILDNDWGSTGFIPFLMALGANMKVLGLASDTANTWVGQTTLHALALLEIGNLSCIPVVKGATNPFVQTYQRFQRWQQLWGRLEWQGVFLPENLTAQASGLDPTGSDSSQISRSALIEGYPNTTALNGSTAAQFMIDQVHKYPGQVSIYSAVGLPILCGDMLTRLTESKGALTNIAIAIRTNNTFARKAKELVLMGGYVDLNLYQLQSALAQDIGSDLNFLIDPEAAHVAVTAPFPSITIAGNVANDQYLTQARLDRIVNSSDNPYTRLMKDYFIALPLWDETAAAIMAWPDLVTRSVTAYMDVNTAYDCPDYGRTHLWSKEFAPNHTRSVNFVLEIDKPKFFSRMEQVLASPKTCDQAVASTSSL</sequence>
<dbReference type="GO" id="GO:0008477">
    <property type="term" value="F:purine nucleosidase activity"/>
    <property type="evidence" value="ECO:0007669"/>
    <property type="project" value="TreeGrafter"/>
</dbReference>
<evidence type="ECO:0000259" key="5">
    <source>
        <dbReference type="Pfam" id="PF01156"/>
    </source>
</evidence>
<dbReference type="AlphaFoldDB" id="A0A8H3EV14"/>
<evidence type="ECO:0000256" key="4">
    <source>
        <dbReference type="SAM" id="SignalP"/>
    </source>
</evidence>
<dbReference type="Pfam" id="PF01156">
    <property type="entry name" value="IU_nuc_hydro"/>
    <property type="match status" value="1"/>
</dbReference>
<gene>
    <name evidence="6" type="ORF">HETSPECPRED_000879</name>
</gene>
<keyword evidence="3" id="KW-0326">Glycosidase</keyword>
<protein>
    <recommendedName>
        <fullName evidence="5">Inosine/uridine-preferring nucleoside hydrolase domain-containing protein</fullName>
    </recommendedName>
</protein>
<accession>A0A8H3EV14</accession>
<dbReference type="Proteomes" id="UP000664521">
    <property type="component" value="Unassembled WGS sequence"/>
</dbReference>
<reference evidence="6" key="1">
    <citation type="submission" date="2021-03" db="EMBL/GenBank/DDBJ databases">
        <authorList>
            <person name="Tagirdzhanova G."/>
        </authorList>
    </citation>
    <scope>NUCLEOTIDE SEQUENCE</scope>
</reference>
<comment type="similarity">
    <text evidence="1">Belongs to the IUNH family.</text>
</comment>
<feature type="signal peptide" evidence="4">
    <location>
        <begin position="1"/>
        <end position="18"/>
    </location>
</feature>
<dbReference type="InterPro" id="IPR001910">
    <property type="entry name" value="Inosine/uridine_hydrolase_dom"/>
</dbReference>
<proteinExistence type="inferred from homology"/>
<evidence type="ECO:0000256" key="1">
    <source>
        <dbReference type="ARBA" id="ARBA00009176"/>
    </source>
</evidence>
<keyword evidence="7" id="KW-1185">Reference proteome</keyword>
<dbReference type="SUPFAM" id="SSF53590">
    <property type="entry name" value="Nucleoside hydrolase"/>
    <property type="match status" value="1"/>
</dbReference>
<evidence type="ECO:0000313" key="7">
    <source>
        <dbReference type="Proteomes" id="UP000664521"/>
    </source>
</evidence>
<dbReference type="InterPro" id="IPR036452">
    <property type="entry name" value="Ribo_hydro-like"/>
</dbReference>
<keyword evidence="2" id="KW-0378">Hydrolase</keyword>
<feature type="chain" id="PRO_5034937646" description="Inosine/uridine-preferring nucleoside hydrolase domain-containing protein" evidence="4">
    <location>
        <begin position="19"/>
        <end position="406"/>
    </location>
</feature>
<evidence type="ECO:0000256" key="3">
    <source>
        <dbReference type="ARBA" id="ARBA00023295"/>
    </source>
</evidence>